<accession>Q2FTH2</accession>
<proteinExistence type="predicted"/>
<dbReference type="KEGG" id="mhu:Mhun_2327"/>
<protein>
    <submittedName>
        <fullName evidence="1">Uncharacterized protein</fullName>
    </submittedName>
</protein>
<organism evidence="1 2">
    <name type="scientific">Methanospirillum hungatei JF-1 (strain ATCC 27890 / DSM 864 / NBRC 100397 / JF-1)</name>
    <dbReference type="NCBI Taxonomy" id="323259"/>
    <lineage>
        <taxon>Archaea</taxon>
        <taxon>Methanobacteriati</taxon>
        <taxon>Methanobacteriota</taxon>
        <taxon>Stenosarchaea group</taxon>
        <taxon>Methanomicrobia</taxon>
        <taxon>Methanomicrobiales</taxon>
        <taxon>Methanospirillaceae</taxon>
        <taxon>Methanospirillum</taxon>
    </lineage>
</organism>
<dbReference type="RefSeq" id="WP_011449290.1">
    <property type="nucleotide sequence ID" value="NC_007796.1"/>
</dbReference>
<dbReference type="AlphaFoldDB" id="Q2FTH2"/>
<reference evidence="2" key="1">
    <citation type="journal article" date="2016" name="Stand. Genomic Sci.">
        <title>Complete genome sequence of Methanospirillum hungatei type strain JF1.</title>
        <authorList>
            <person name="Gunsalus R.P."/>
            <person name="Cook L.E."/>
            <person name="Crable B."/>
            <person name="Rohlin L."/>
            <person name="McDonald E."/>
            <person name="Mouttaki H."/>
            <person name="Sieber J.R."/>
            <person name="Poweleit N."/>
            <person name="Zhou H."/>
            <person name="Lapidus A.L."/>
            <person name="Daligault H.E."/>
            <person name="Land M."/>
            <person name="Gilna P."/>
            <person name="Ivanova N."/>
            <person name="Kyrpides N."/>
            <person name="Culley D.E."/>
            <person name="McInerney M.J."/>
        </authorList>
    </citation>
    <scope>NUCLEOTIDE SEQUENCE [LARGE SCALE GENOMIC DNA]</scope>
    <source>
        <strain evidence="2">ATCC 27890 / DSM 864 / NBRC 100397 / JF-1</strain>
    </source>
</reference>
<evidence type="ECO:0000313" key="2">
    <source>
        <dbReference type="Proteomes" id="UP000001941"/>
    </source>
</evidence>
<dbReference type="EnsemblBacteria" id="ABD42032">
    <property type="protein sequence ID" value="ABD42032"/>
    <property type="gene ID" value="Mhun_2327"/>
</dbReference>
<dbReference type="HOGENOM" id="CLU_1458201_0_0_2"/>
<dbReference type="EMBL" id="CP000254">
    <property type="protein sequence ID" value="ABD42032.1"/>
    <property type="molecule type" value="Genomic_DNA"/>
</dbReference>
<dbReference type="OrthoDB" id="117015at2157"/>
<gene>
    <name evidence="1" type="ordered locus">Mhun_2327</name>
</gene>
<dbReference type="eggNOG" id="arCOG13245">
    <property type="taxonomic scope" value="Archaea"/>
</dbReference>
<dbReference type="GeneID" id="3923045"/>
<keyword evidence="2" id="KW-1185">Reference proteome</keyword>
<dbReference type="InParanoid" id="Q2FTH2"/>
<name>Q2FTH2_METHJ</name>
<evidence type="ECO:0000313" key="1">
    <source>
        <dbReference type="EMBL" id="ABD42032.1"/>
    </source>
</evidence>
<sequence length="185" mass="21058">MNFRPGLSLLIILSFLMIPVFGEDLTKIYGSIPKNGINQVTLDNSANDKEAVVVFKEMNWPIPFAVYLAPHQTGVLKLPSESYQVYYTLGRGWNVAEKRFHSEPEYYMMTGVFNPAETGLIHEEKLRPARVVDDTWDPDAYVPSTYGEKIDYAEWKWAESTIPLYQNTGSPDTRVPVDESDFPLS</sequence>
<dbReference type="Proteomes" id="UP000001941">
    <property type="component" value="Chromosome"/>
</dbReference>